<gene>
    <name evidence="1" type="ORF">Syun_027596</name>
</gene>
<protein>
    <submittedName>
        <fullName evidence="1">Uncharacterized protein</fullName>
    </submittedName>
</protein>
<proteinExistence type="predicted"/>
<reference evidence="1 2" key="1">
    <citation type="submission" date="2024-01" db="EMBL/GenBank/DDBJ databases">
        <title>Genome assemblies of Stephania.</title>
        <authorList>
            <person name="Yang L."/>
        </authorList>
    </citation>
    <scope>NUCLEOTIDE SEQUENCE [LARGE SCALE GENOMIC DNA]</scope>
    <source>
        <strain evidence="1">YNDBR</strain>
        <tissue evidence="1">Leaf</tissue>
    </source>
</reference>
<evidence type="ECO:0000313" key="2">
    <source>
        <dbReference type="Proteomes" id="UP001420932"/>
    </source>
</evidence>
<name>A0AAP0HRE3_9MAGN</name>
<dbReference type="EMBL" id="JBBNAF010000012">
    <property type="protein sequence ID" value="KAK9092685.1"/>
    <property type="molecule type" value="Genomic_DNA"/>
</dbReference>
<dbReference type="Proteomes" id="UP001420932">
    <property type="component" value="Unassembled WGS sequence"/>
</dbReference>
<accession>A0AAP0HRE3</accession>
<organism evidence="1 2">
    <name type="scientific">Stephania yunnanensis</name>
    <dbReference type="NCBI Taxonomy" id="152371"/>
    <lineage>
        <taxon>Eukaryota</taxon>
        <taxon>Viridiplantae</taxon>
        <taxon>Streptophyta</taxon>
        <taxon>Embryophyta</taxon>
        <taxon>Tracheophyta</taxon>
        <taxon>Spermatophyta</taxon>
        <taxon>Magnoliopsida</taxon>
        <taxon>Ranunculales</taxon>
        <taxon>Menispermaceae</taxon>
        <taxon>Menispermoideae</taxon>
        <taxon>Cissampelideae</taxon>
        <taxon>Stephania</taxon>
    </lineage>
</organism>
<dbReference type="AlphaFoldDB" id="A0AAP0HRE3"/>
<sequence>MLFQVKGTLYIPPDGRRYILPTSTQVLKQTTRKNDLATRYRMTKGYDTCETECAVEFVTENTLNGVFTCSDQTLDSLPRNMRCAVGRIADRVFQPIR</sequence>
<evidence type="ECO:0000313" key="1">
    <source>
        <dbReference type="EMBL" id="KAK9092685.1"/>
    </source>
</evidence>
<keyword evidence="2" id="KW-1185">Reference proteome</keyword>
<comment type="caution">
    <text evidence="1">The sequence shown here is derived from an EMBL/GenBank/DDBJ whole genome shotgun (WGS) entry which is preliminary data.</text>
</comment>